<keyword evidence="6" id="KW-1133">Transmembrane helix</keyword>
<keyword evidence="9" id="KW-0325">Glycoprotein</keyword>
<dbReference type="GO" id="GO:0016020">
    <property type="term" value="C:membrane"/>
    <property type="evidence" value="ECO:0007669"/>
    <property type="project" value="UniProtKB-SubCell"/>
</dbReference>
<evidence type="ECO:0000259" key="12">
    <source>
        <dbReference type="PROSITE" id="PS50835"/>
    </source>
</evidence>
<reference evidence="13" key="1">
    <citation type="journal article" date="2008" name="Nature">
        <title>The amphioxus genome and the evolution of the chordate karyotype.</title>
        <authorList>
            <consortium name="US DOE Joint Genome Institute (JGI-PGF)"/>
            <person name="Putnam N.H."/>
            <person name="Butts T."/>
            <person name="Ferrier D.E.K."/>
            <person name="Furlong R.F."/>
            <person name="Hellsten U."/>
            <person name="Kawashima T."/>
            <person name="Robinson-Rechavi M."/>
            <person name="Shoguchi E."/>
            <person name="Terry A."/>
            <person name="Yu J.-K."/>
            <person name="Benito-Gutierrez E.L."/>
            <person name="Dubchak I."/>
            <person name="Garcia-Fernandez J."/>
            <person name="Gibson-Brown J.J."/>
            <person name="Grigoriev I.V."/>
            <person name="Horton A.C."/>
            <person name="de Jong P.J."/>
            <person name="Jurka J."/>
            <person name="Kapitonov V.V."/>
            <person name="Kohara Y."/>
            <person name="Kuroki Y."/>
            <person name="Lindquist E."/>
            <person name="Lucas S."/>
            <person name="Osoegawa K."/>
            <person name="Pennacchio L.A."/>
            <person name="Salamov A.A."/>
            <person name="Satou Y."/>
            <person name="Sauka-Spengler T."/>
            <person name="Schmutz J."/>
            <person name="Shin-I T."/>
            <person name="Toyoda A."/>
            <person name="Bronner-Fraser M."/>
            <person name="Fujiyama A."/>
            <person name="Holland L.Z."/>
            <person name="Holland P.W.H."/>
            <person name="Satoh N."/>
            <person name="Rokhsar D.S."/>
        </authorList>
    </citation>
    <scope>NUCLEOTIDE SEQUENCE [LARGE SCALE GENOMIC DNA]</scope>
    <source>
        <strain evidence="13">S238N-H82</strain>
        <tissue evidence="13">Testes</tissue>
    </source>
</reference>
<name>C3XRR0_BRAFL</name>
<dbReference type="InterPro" id="IPR000483">
    <property type="entry name" value="Cys-rich_flank_reg_C"/>
</dbReference>
<evidence type="ECO:0000256" key="11">
    <source>
        <dbReference type="SAM" id="SignalP"/>
    </source>
</evidence>
<evidence type="ECO:0000256" key="5">
    <source>
        <dbReference type="ARBA" id="ARBA00022737"/>
    </source>
</evidence>
<accession>C3XRR0</accession>
<dbReference type="InterPro" id="IPR032675">
    <property type="entry name" value="LRR_dom_sf"/>
</dbReference>
<dbReference type="InterPro" id="IPR007110">
    <property type="entry name" value="Ig-like_dom"/>
</dbReference>
<dbReference type="SMART" id="SM00409">
    <property type="entry name" value="IG"/>
    <property type="match status" value="1"/>
</dbReference>
<dbReference type="InterPro" id="IPR036179">
    <property type="entry name" value="Ig-like_dom_sf"/>
</dbReference>
<gene>
    <name evidence="13" type="ORF">BRAFLDRAFT_68354</name>
</gene>
<dbReference type="InParanoid" id="C3XRR0"/>
<dbReference type="PROSITE" id="PS50835">
    <property type="entry name" value="IG_LIKE"/>
    <property type="match status" value="1"/>
</dbReference>
<keyword evidence="5" id="KW-0677">Repeat</keyword>
<keyword evidence="3" id="KW-0812">Transmembrane</keyword>
<evidence type="ECO:0000256" key="7">
    <source>
        <dbReference type="ARBA" id="ARBA00023136"/>
    </source>
</evidence>
<keyword evidence="8" id="KW-1015">Disulfide bond</keyword>
<dbReference type="InterPro" id="IPR013098">
    <property type="entry name" value="Ig_I-set"/>
</dbReference>
<sequence>MTRAMKLSCFLLVAVAACMLHESSACPMYCTCNDVGKDEVAVYCRGPKIRAIPRDIPDNTTLLEIKQNAGFTVLVSVCFIYLGSTELTVLRRGDFVDMPMLTQLNVGSNLKLSAVEPGTFDNLQTLTDLRLSNNSFTKLPAGLLDSLKNLTNFDCRNNKLVMIQRGLFTDHPSLQIIRVDFGNIAVLEEAAFSGLPHLSSVYVGSNRLTSLTSSAFKGSPELKSLYASGNSITAISKDAFTDTSFETLYLTRNAINIVEVEALSPLRNLQRIYLDDNNIKNLEGVFKDLPQLLSVNLRNNKLTSIEGVFRNLPKLSSLSFNDNRISKITNSTFNGVPALESLSIASNNMYEVETGAFRKLDRLVALYMDYNQIQEISLIGLHALKSLSINYNNLHSFPNDLNDANLLEALYLNNNPIEEPLEEQFSALHRLSTLYLSNITCLKGTLNSKALCGLDALKELWLSFNELSTLPPSTFQNTTVLSTMWLQNNNLTELSTGLFHGLTELNQLDLSYNQLSHLDPDTFLGLDKLRFLILTGNNFTNMAHVAPALASLPSQVALNLKENPFVYLGRDSFPMPMKHANILSMSRSHIRVIEEGTFMYETFSNLTTLELDQNDFLHFLPGNMLDGLDNLTAMIAHDDPFHCDCQLKAFVTWLREQVNPPYVSATCASPPSLKGKDLTDVPLASLTCDCQQVEVPSIDTSGSDNFTREGQTAMLNCKVSGCPEAEFFWTTPTGAMLAVESGFPRMEVLDSGTLVVTDAREEDTGVYTCTAVNYRGKASKEVALHVGNRH</sequence>
<feature type="chain" id="PRO_5002934683" description="Ig-like domain-containing protein" evidence="11">
    <location>
        <begin position="26"/>
        <end position="790"/>
    </location>
</feature>
<evidence type="ECO:0000256" key="6">
    <source>
        <dbReference type="ARBA" id="ARBA00022989"/>
    </source>
</evidence>
<protein>
    <recommendedName>
        <fullName evidence="12">Ig-like domain-containing protein</fullName>
    </recommendedName>
</protein>
<dbReference type="SUPFAM" id="SSF52047">
    <property type="entry name" value="RNI-like"/>
    <property type="match status" value="1"/>
</dbReference>
<dbReference type="PANTHER" id="PTHR45712:SF22">
    <property type="entry name" value="INSULIN-LIKE GROWTH FACTOR-BINDING PROTEIN COMPLEX ACID LABILE SUBUNIT"/>
    <property type="match status" value="1"/>
</dbReference>
<dbReference type="FunFam" id="2.60.40.10:FF:000076">
    <property type="entry name" value="Leucine-rich repeat and Ig domain-containing 4"/>
    <property type="match status" value="1"/>
</dbReference>
<dbReference type="Gene3D" id="3.80.10.10">
    <property type="entry name" value="Ribonuclease Inhibitor"/>
    <property type="match status" value="4"/>
</dbReference>
<keyword evidence="2" id="KW-0433">Leucine-rich repeat</keyword>
<evidence type="ECO:0000256" key="10">
    <source>
        <dbReference type="ARBA" id="ARBA00023319"/>
    </source>
</evidence>
<dbReference type="InterPro" id="IPR013783">
    <property type="entry name" value="Ig-like_fold"/>
</dbReference>
<dbReference type="AlphaFoldDB" id="C3XRR0"/>
<dbReference type="SMART" id="SM00013">
    <property type="entry name" value="LRRNT"/>
    <property type="match status" value="1"/>
</dbReference>
<dbReference type="SMART" id="SM00082">
    <property type="entry name" value="LRRCT"/>
    <property type="match status" value="1"/>
</dbReference>
<dbReference type="FunCoup" id="C3XRR0">
    <property type="interactions" value="59"/>
</dbReference>
<dbReference type="SMART" id="SM00364">
    <property type="entry name" value="LRR_BAC"/>
    <property type="match status" value="5"/>
</dbReference>
<dbReference type="SMART" id="SM00365">
    <property type="entry name" value="LRR_SD22"/>
    <property type="match status" value="6"/>
</dbReference>
<keyword evidence="7" id="KW-0472">Membrane</keyword>
<dbReference type="SMART" id="SM00408">
    <property type="entry name" value="IGc2"/>
    <property type="match status" value="1"/>
</dbReference>
<proteinExistence type="predicted"/>
<evidence type="ECO:0000256" key="9">
    <source>
        <dbReference type="ARBA" id="ARBA00023180"/>
    </source>
</evidence>
<keyword evidence="10" id="KW-0393">Immunoglobulin domain</keyword>
<dbReference type="Gene3D" id="2.60.40.10">
    <property type="entry name" value="Immunoglobulins"/>
    <property type="match status" value="1"/>
</dbReference>
<dbReference type="InterPro" id="IPR003598">
    <property type="entry name" value="Ig_sub2"/>
</dbReference>
<feature type="domain" description="Ig-like" evidence="12">
    <location>
        <begin position="696"/>
        <end position="785"/>
    </location>
</feature>
<evidence type="ECO:0000256" key="2">
    <source>
        <dbReference type="ARBA" id="ARBA00022614"/>
    </source>
</evidence>
<dbReference type="PANTHER" id="PTHR45712">
    <property type="entry name" value="AGAP008170-PA"/>
    <property type="match status" value="1"/>
</dbReference>
<dbReference type="PROSITE" id="PS51450">
    <property type="entry name" value="LRR"/>
    <property type="match status" value="3"/>
</dbReference>
<dbReference type="Pfam" id="PF00560">
    <property type="entry name" value="LRR_1"/>
    <property type="match status" value="1"/>
</dbReference>
<dbReference type="InterPro" id="IPR003599">
    <property type="entry name" value="Ig_sub"/>
</dbReference>
<dbReference type="Pfam" id="PF07679">
    <property type="entry name" value="I-set"/>
    <property type="match status" value="1"/>
</dbReference>
<dbReference type="SUPFAM" id="SSF48726">
    <property type="entry name" value="Immunoglobulin"/>
    <property type="match status" value="1"/>
</dbReference>
<dbReference type="PROSITE" id="PS51257">
    <property type="entry name" value="PROKAR_LIPOPROTEIN"/>
    <property type="match status" value="1"/>
</dbReference>
<dbReference type="Pfam" id="PF13855">
    <property type="entry name" value="LRR_8"/>
    <property type="match status" value="4"/>
</dbReference>
<evidence type="ECO:0000256" key="1">
    <source>
        <dbReference type="ARBA" id="ARBA00004167"/>
    </source>
</evidence>
<feature type="signal peptide" evidence="11">
    <location>
        <begin position="1"/>
        <end position="25"/>
    </location>
</feature>
<dbReference type="InterPro" id="IPR001611">
    <property type="entry name" value="Leu-rich_rpt"/>
</dbReference>
<dbReference type="eggNOG" id="KOG0619">
    <property type="taxonomic scope" value="Eukaryota"/>
</dbReference>
<dbReference type="InterPro" id="IPR000372">
    <property type="entry name" value="LRRNT"/>
</dbReference>
<comment type="subcellular location">
    <subcellularLocation>
        <location evidence="1">Membrane</location>
        <topology evidence="1">Single-pass membrane protein</topology>
    </subcellularLocation>
</comment>
<dbReference type="InterPro" id="IPR050333">
    <property type="entry name" value="SLRP"/>
</dbReference>
<dbReference type="SMART" id="SM00369">
    <property type="entry name" value="LRR_TYP"/>
    <property type="match status" value="15"/>
</dbReference>
<dbReference type="InterPro" id="IPR003591">
    <property type="entry name" value="Leu-rich_rpt_typical-subtyp"/>
</dbReference>
<dbReference type="CDD" id="cd00096">
    <property type="entry name" value="Ig"/>
    <property type="match status" value="1"/>
</dbReference>
<keyword evidence="4 11" id="KW-0732">Signal</keyword>
<evidence type="ECO:0000256" key="8">
    <source>
        <dbReference type="ARBA" id="ARBA00023157"/>
    </source>
</evidence>
<evidence type="ECO:0000256" key="4">
    <source>
        <dbReference type="ARBA" id="ARBA00022729"/>
    </source>
</evidence>
<dbReference type="SUPFAM" id="SSF52058">
    <property type="entry name" value="L domain-like"/>
    <property type="match status" value="2"/>
</dbReference>
<evidence type="ECO:0000313" key="13">
    <source>
        <dbReference type="EMBL" id="EEN69378.1"/>
    </source>
</evidence>
<dbReference type="EMBL" id="GG666456">
    <property type="protein sequence ID" value="EEN69378.1"/>
    <property type="molecule type" value="Genomic_DNA"/>
</dbReference>
<organism>
    <name type="scientific">Branchiostoma floridae</name>
    <name type="common">Florida lancelet</name>
    <name type="synonym">Amphioxus</name>
    <dbReference type="NCBI Taxonomy" id="7739"/>
    <lineage>
        <taxon>Eukaryota</taxon>
        <taxon>Metazoa</taxon>
        <taxon>Chordata</taxon>
        <taxon>Cephalochordata</taxon>
        <taxon>Leptocardii</taxon>
        <taxon>Amphioxiformes</taxon>
        <taxon>Branchiostomatidae</taxon>
        <taxon>Branchiostoma</taxon>
    </lineage>
</organism>
<evidence type="ECO:0000256" key="3">
    <source>
        <dbReference type="ARBA" id="ARBA00022692"/>
    </source>
</evidence>